<accession>A0A501PKC3</accession>
<dbReference type="InterPro" id="IPR005123">
    <property type="entry name" value="Oxoglu/Fe-dep_dioxygenase_dom"/>
</dbReference>
<dbReference type="Pfam" id="PF13640">
    <property type="entry name" value="2OG-FeII_Oxy_3"/>
    <property type="match status" value="1"/>
</dbReference>
<dbReference type="GO" id="GO:0031418">
    <property type="term" value="F:L-ascorbic acid binding"/>
    <property type="evidence" value="ECO:0007669"/>
    <property type="project" value="UniProtKB-KW"/>
</dbReference>
<keyword evidence="2" id="KW-0479">Metal-binding</keyword>
<name>A0A501PKC3_9PROT</name>
<evidence type="ECO:0000313" key="8">
    <source>
        <dbReference type="EMBL" id="TPD60166.1"/>
    </source>
</evidence>
<comment type="caution">
    <text evidence="8">The sequence shown here is derived from an EMBL/GenBank/DDBJ whole genome shotgun (WGS) entry which is preliminary data.</text>
</comment>
<keyword evidence="3" id="KW-0847">Vitamin C</keyword>
<keyword evidence="4" id="KW-0223">Dioxygenase</keyword>
<reference evidence="9" key="1">
    <citation type="submission" date="2019-06" db="EMBL/GenBank/DDBJ databases">
        <title>The complete genome of Emcibacter congregatus ZYLT.</title>
        <authorList>
            <person name="Zhao Z."/>
        </authorList>
    </citation>
    <scope>NUCLEOTIDE SEQUENCE [LARGE SCALE GENOMIC DNA]</scope>
    <source>
        <strain evidence="9">MCCC 1A06723</strain>
    </source>
</reference>
<dbReference type="Gene3D" id="2.60.120.620">
    <property type="entry name" value="q2cbj1_9rhob like domain"/>
    <property type="match status" value="1"/>
</dbReference>
<feature type="domain" description="Fe2OG dioxygenase" evidence="7">
    <location>
        <begin position="226"/>
        <end position="322"/>
    </location>
</feature>
<keyword evidence="5" id="KW-0560">Oxidoreductase</keyword>
<dbReference type="OrthoDB" id="255432at2"/>
<keyword evidence="9" id="KW-1185">Reference proteome</keyword>
<dbReference type="AlphaFoldDB" id="A0A501PKC3"/>
<dbReference type="GO" id="GO:0016705">
    <property type="term" value="F:oxidoreductase activity, acting on paired donors, with incorporation or reduction of molecular oxygen"/>
    <property type="evidence" value="ECO:0007669"/>
    <property type="project" value="InterPro"/>
</dbReference>
<dbReference type="InterPro" id="IPR006620">
    <property type="entry name" value="Pro_4_hyd_alph"/>
</dbReference>
<protein>
    <submittedName>
        <fullName evidence="8">2OG-Fe(II) oxygenase</fullName>
    </submittedName>
</protein>
<dbReference type="EMBL" id="VFIY01000008">
    <property type="protein sequence ID" value="TPD60166.1"/>
    <property type="molecule type" value="Genomic_DNA"/>
</dbReference>
<evidence type="ECO:0000259" key="7">
    <source>
        <dbReference type="PROSITE" id="PS51471"/>
    </source>
</evidence>
<dbReference type="Proteomes" id="UP000319148">
    <property type="component" value="Unassembled WGS sequence"/>
</dbReference>
<keyword evidence="6" id="KW-0408">Iron</keyword>
<gene>
    <name evidence="8" type="ORF">FIV46_08910</name>
</gene>
<dbReference type="PROSITE" id="PS51471">
    <property type="entry name" value="FE2OG_OXY"/>
    <property type="match status" value="1"/>
</dbReference>
<dbReference type="InterPro" id="IPR044862">
    <property type="entry name" value="Pro_4_hyd_alph_FE2OG_OXY"/>
</dbReference>
<evidence type="ECO:0000313" key="9">
    <source>
        <dbReference type="Proteomes" id="UP000319148"/>
    </source>
</evidence>
<evidence type="ECO:0000256" key="4">
    <source>
        <dbReference type="ARBA" id="ARBA00022964"/>
    </source>
</evidence>
<evidence type="ECO:0000256" key="3">
    <source>
        <dbReference type="ARBA" id="ARBA00022896"/>
    </source>
</evidence>
<evidence type="ECO:0000256" key="1">
    <source>
        <dbReference type="ARBA" id="ARBA00001961"/>
    </source>
</evidence>
<dbReference type="GO" id="GO:0051213">
    <property type="term" value="F:dioxygenase activity"/>
    <property type="evidence" value="ECO:0007669"/>
    <property type="project" value="UniProtKB-KW"/>
</dbReference>
<dbReference type="RefSeq" id="WP_139940576.1">
    <property type="nucleotide sequence ID" value="NZ_JBHSYP010000027.1"/>
</dbReference>
<evidence type="ECO:0000256" key="5">
    <source>
        <dbReference type="ARBA" id="ARBA00023002"/>
    </source>
</evidence>
<evidence type="ECO:0000256" key="2">
    <source>
        <dbReference type="ARBA" id="ARBA00022723"/>
    </source>
</evidence>
<sequence length="322" mass="35022">MSNLLSDQVGPGMITGERIPNFARLDTSGSARLFYDLCCGQGALILLAPAGWQDGEVMAECRARAEQQGLVPILLSVSPGTQGQDGWIVLVDTDGALIRHFTGLDTAAGLEKPEMILTDSTLRVAWRGTGPLPALADRSNVVPPVLQVPGLFSPDECRSLISYFQQGSAELSGSHGAAGDGVALEYRPDLKRRRDVHVHDSTLTERLMMLISRRLGPELRQVYHFTPSQVEKFKLACYSNEDEGHFAVHRDNSTPDARQRKFALTVNLNTGDYEGGGLVFPEYSSTPVVPPRGGAVVFSCGLAHRVLPVTRGQRYVLISFFS</sequence>
<proteinExistence type="predicted"/>
<dbReference type="GO" id="GO:0005506">
    <property type="term" value="F:iron ion binding"/>
    <property type="evidence" value="ECO:0007669"/>
    <property type="project" value="InterPro"/>
</dbReference>
<evidence type="ECO:0000256" key="6">
    <source>
        <dbReference type="ARBA" id="ARBA00023004"/>
    </source>
</evidence>
<dbReference type="SUPFAM" id="SSF51197">
    <property type="entry name" value="Clavaminate synthase-like"/>
    <property type="match status" value="1"/>
</dbReference>
<dbReference type="SMART" id="SM00702">
    <property type="entry name" value="P4Hc"/>
    <property type="match status" value="1"/>
</dbReference>
<comment type="cofactor">
    <cofactor evidence="1">
        <name>L-ascorbate</name>
        <dbReference type="ChEBI" id="CHEBI:38290"/>
    </cofactor>
</comment>
<organism evidence="8 9">
    <name type="scientific">Emcibacter nanhaiensis</name>
    <dbReference type="NCBI Taxonomy" id="1505037"/>
    <lineage>
        <taxon>Bacteria</taxon>
        <taxon>Pseudomonadati</taxon>
        <taxon>Pseudomonadota</taxon>
        <taxon>Alphaproteobacteria</taxon>
        <taxon>Emcibacterales</taxon>
        <taxon>Emcibacteraceae</taxon>
        <taxon>Emcibacter</taxon>
    </lineage>
</organism>